<protein>
    <submittedName>
        <fullName evidence="1">Uncharacterized protein</fullName>
    </submittedName>
</protein>
<dbReference type="Proteomes" id="UP000243799">
    <property type="component" value="Unassembled WGS sequence"/>
</dbReference>
<dbReference type="AlphaFoldDB" id="A0A1I1AP43"/>
<organism evidence="1 2">
    <name type="scientific">Amycolatopsis marina</name>
    <dbReference type="NCBI Taxonomy" id="490629"/>
    <lineage>
        <taxon>Bacteria</taxon>
        <taxon>Bacillati</taxon>
        <taxon>Actinomycetota</taxon>
        <taxon>Actinomycetes</taxon>
        <taxon>Pseudonocardiales</taxon>
        <taxon>Pseudonocardiaceae</taxon>
        <taxon>Amycolatopsis</taxon>
    </lineage>
</organism>
<keyword evidence="2" id="KW-1185">Reference proteome</keyword>
<dbReference type="RefSeq" id="WP_091674303.1">
    <property type="nucleotide sequence ID" value="NZ_FOKG01000010.1"/>
</dbReference>
<evidence type="ECO:0000313" key="1">
    <source>
        <dbReference type="EMBL" id="SFB39727.1"/>
    </source>
</evidence>
<reference evidence="2" key="1">
    <citation type="submission" date="2016-10" db="EMBL/GenBank/DDBJ databases">
        <authorList>
            <person name="Varghese N."/>
            <person name="Submissions S."/>
        </authorList>
    </citation>
    <scope>NUCLEOTIDE SEQUENCE [LARGE SCALE GENOMIC DNA]</scope>
    <source>
        <strain evidence="2">CGMCC 4.3568</strain>
    </source>
</reference>
<gene>
    <name evidence="1" type="ORF">SAMN05216266_11013</name>
</gene>
<proteinExistence type="predicted"/>
<dbReference type="STRING" id="490629.SAMN05216266_11013"/>
<evidence type="ECO:0000313" key="2">
    <source>
        <dbReference type="Proteomes" id="UP000243799"/>
    </source>
</evidence>
<sequence>MTEPMFIPVGDLLPEIARTEPCSKCTGGLGVTATPPEEWNVVVGHSSTCPTLPELTRARMRRIETGAA</sequence>
<name>A0A1I1AP43_9PSEU</name>
<accession>A0A1I1AP43</accession>
<dbReference type="EMBL" id="FOKG01000010">
    <property type="protein sequence ID" value="SFB39727.1"/>
    <property type="molecule type" value="Genomic_DNA"/>
</dbReference>